<feature type="transmembrane region" description="Helical" evidence="6">
    <location>
        <begin position="6"/>
        <end position="21"/>
    </location>
</feature>
<dbReference type="Proteomes" id="UP000653692">
    <property type="component" value="Unassembled WGS sequence"/>
</dbReference>
<evidence type="ECO:0000256" key="1">
    <source>
        <dbReference type="ARBA" id="ARBA00004651"/>
    </source>
</evidence>
<dbReference type="InterPro" id="IPR025383">
    <property type="entry name" value="MrpA_C/MbhD"/>
</dbReference>
<protein>
    <submittedName>
        <fullName evidence="8">DUF4040 domain-containing protein</fullName>
    </submittedName>
</protein>
<organism evidence="8 9">
    <name type="scientific">Thermococcus paralvinellae</name>
    <dbReference type="NCBI Taxonomy" id="582419"/>
    <lineage>
        <taxon>Archaea</taxon>
        <taxon>Methanobacteriati</taxon>
        <taxon>Methanobacteriota</taxon>
        <taxon>Thermococci</taxon>
        <taxon>Thermococcales</taxon>
        <taxon>Thermococcaceae</taxon>
        <taxon>Thermococcus</taxon>
    </lineage>
</organism>
<keyword evidence="3 6" id="KW-0812">Transmembrane</keyword>
<feature type="transmembrane region" description="Helical" evidence="6">
    <location>
        <begin position="52"/>
        <end position="71"/>
    </location>
</feature>
<feature type="domain" description="MrpA C-terminal/MbhD" evidence="7">
    <location>
        <begin position="13"/>
        <end position="76"/>
    </location>
</feature>
<feature type="transmembrane region" description="Helical" evidence="6">
    <location>
        <begin position="28"/>
        <end position="46"/>
    </location>
</feature>
<sequence>MIQLAALSMLSCAMLMYLIVTENDLLKAVVYLAVSGSLILITFYILMAPDIVLAYAAISIVLSTGLMVFLVSKTGRYEVV</sequence>
<dbReference type="GO" id="GO:0005886">
    <property type="term" value="C:plasma membrane"/>
    <property type="evidence" value="ECO:0007669"/>
    <property type="project" value="UniProtKB-SubCell"/>
</dbReference>
<dbReference type="EMBL" id="DQUR01000202">
    <property type="protein sequence ID" value="HIP89460.1"/>
    <property type="molecule type" value="Genomic_DNA"/>
</dbReference>
<accession>A0A832ZDM6</accession>
<keyword evidence="2" id="KW-1003">Cell membrane</keyword>
<proteinExistence type="predicted"/>
<gene>
    <name evidence="8" type="ORF">EYH24_05975</name>
</gene>
<reference evidence="8" key="1">
    <citation type="journal article" date="2020" name="ISME J.">
        <title>Gammaproteobacteria mediating utilization of methyl-, sulfur- and petroleum organic compounds in deep ocean hydrothermal plumes.</title>
        <authorList>
            <person name="Zhou Z."/>
            <person name="Liu Y."/>
            <person name="Pan J."/>
            <person name="Cron B.R."/>
            <person name="Toner B.M."/>
            <person name="Anantharaman K."/>
            <person name="Breier J.A."/>
            <person name="Dick G.J."/>
            <person name="Li M."/>
        </authorList>
    </citation>
    <scope>NUCLEOTIDE SEQUENCE</scope>
    <source>
        <strain evidence="8">SZUA-1476</strain>
    </source>
</reference>
<evidence type="ECO:0000256" key="3">
    <source>
        <dbReference type="ARBA" id="ARBA00022692"/>
    </source>
</evidence>
<evidence type="ECO:0000313" key="9">
    <source>
        <dbReference type="Proteomes" id="UP000653692"/>
    </source>
</evidence>
<evidence type="ECO:0000256" key="6">
    <source>
        <dbReference type="SAM" id="Phobius"/>
    </source>
</evidence>
<evidence type="ECO:0000256" key="4">
    <source>
        <dbReference type="ARBA" id="ARBA00022989"/>
    </source>
</evidence>
<dbReference type="Pfam" id="PF13244">
    <property type="entry name" value="MbhD"/>
    <property type="match status" value="1"/>
</dbReference>
<comment type="caution">
    <text evidence="8">The sequence shown here is derived from an EMBL/GenBank/DDBJ whole genome shotgun (WGS) entry which is preliminary data.</text>
</comment>
<evidence type="ECO:0000256" key="2">
    <source>
        <dbReference type="ARBA" id="ARBA00022475"/>
    </source>
</evidence>
<keyword evidence="5 6" id="KW-0472">Membrane</keyword>
<keyword evidence="4 6" id="KW-1133">Transmembrane helix</keyword>
<name>A0A832ZDM6_9EURY</name>
<evidence type="ECO:0000313" key="8">
    <source>
        <dbReference type="EMBL" id="HIP89460.1"/>
    </source>
</evidence>
<evidence type="ECO:0000256" key="5">
    <source>
        <dbReference type="ARBA" id="ARBA00023136"/>
    </source>
</evidence>
<evidence type="ECO:0000259" key="7">
    <source>
        <dbReference type="Pfam" id="PF13244"/>
    </source>
</evidence>
<dbReference type="AlphaFoldDB" id="A0A832ZDM6"/>
<comment type="subcellular location">
    <subcellularLocation>
        <location evidence="1">Cell membrane</location>
        <topology evidence="1">Multi-pass membrane protein</topology>
    </subcellularLocation>
</comment>